<dbReference type="InterPro" id="IPR002545">
    <property type="entry name" value="CheW-lke_dom"/>
</dbReference>
<reference evidence="3 4" key="1">
    <citation type="submission" date="2024-04" db="EMBL/GenBank/DDBJ databases">
        <title>Novel species of the genus Ideonella isolated from streams.</title>
        <authorList>
            <person name="Lu H."/>
        </authorList>
    </citation>
    <scope>NUCLEOTIDE SEQUENCE [LARGE SCALE GENOMIC DNA]</scope>
    <source>
        <strain evidence="3 4">DXS22W</strain>
    </source>
</reference>
<dbReference type="InterPro" id="IPR036061">
    <property type="entry name" value="CheW-like_dom_sf"/>
</dbReference>
<feature type="domain" description="CheW-like" evidence="2">
    <location>
        <begin position="224"/>
        <end position="363"/>
    </location>
</feature>
<dbReference type="RefSeq" id="WP_341408629.1">
    <property type="nucleotide sequence ID" value="NZ_JBBUTH010000001.1"/>
</dbReference>
<dbReference type="Pfam" id="PF01584">
    <property type="entry name" value="CheW"/>
    <property type="match status" value="3"/>
</dbReference>
<evidence type="ECO:0000313" key="3">
    <source>
        <dbReference type="EMBL" id="MEK8048954.1"/>
    </source>
</evidence>
<accession>A0ABU9CAQ4</accession>
<name>A0ABU9CAQ4_9BURK</name>
<comment type="caution">
    <text evidence="3">The sequence shown here is derived from an EMBL/GenBank/DDBJ whole genome shotgun (WGS) entry which is preliminary data.</text>
</comment>
<dbReference type="SMART" id="SM00260">
    <property type="entry name" value="CheW"/>
    <property type="match status" value="2"/>
</dbReference>
<dbReference type="Gene3D" id="2.30.30.40">
    <property type="entry name" value="SH3 Domains"/>
    <property type="match status" value="1"/>
</dbReference>
<keyword evidence="4" id="KW-1185">Reference proteome</keyword>
<dbReference type="PANTHER" id="PTHR22617">
    <property type="entry name" value="CHEMOTAXIS SENSOR HISTIDINE KINASE-RELATED"/>
    <property type="match status" value="1"/>
</dbReference>
<dbReference type="EMBL" id="JBBUTH010000001">
    <property type="protein sequence ID" value="MEK8048954.1"/>
    <property type="molecule type" value="Genomic_DNA"/>
</dbReference>
<dbReference type="PANTHER" id="PTHR22617:SF23">
    <property type="entry name" value="CHEMOTAXIS PROTEIN CHEW"/>
    <property type="match status" value="1"/>
</dbReference>
<organism evidence="3 4">
    <name type="scientific">Pseudaquabacterium inlustre</name>
    <dbReference type="NCBI Taxonomy" id="2984192"/>
    <lineage>
        <taxon>Bacteria</taxon>
        <taxon>Pseudomonadati</taxon>
        <taxon>Pseudomonadota</taxon>
        <taxon>Betaproteobacteria</taxon>
        <taxon>Burkholderiales</taxon>
        <taxon>Sphaerotilaceae</taxon>
        <taxon>Pseudaquabacterium</taxon>
    </lineage>
</organism>
<dbReference type="SUPFAM" id="SSF50341">
    <property type="entry name" value="CheW-like"/>
    <property type="match status" value="3"/>
</dbReference>
<dbReference type="InterPro" id="IPR039315">
    <property type="entry name" value="CheW"/>
</dbReference>
<gene>
    <name evidence="3" type="ORF">AACH10_01735</name>
</gene>
<dbReference type="PROSITE" id="PS50851">
    <property type="entry name" value="CHEW"/>
    <property type="match status" value="3"/>
</dbReference>
<feature type="region of interest" description="Disordered" evidence="1">
    <location>
        <begin position="196"/>
        <end position="218"/>
    </location>
</feature>
<proteinExistence type="predicted"/>
<dbReference type="Gene3D" id="2.40.50.180">
    <property type="entry name" value="CheA-289, Domain 4"/>
    <property type="match status" value="2"/>
</dbReference>
<dbReference type="Proteomes" id="UP001365405">
    <property type="component" value="Unassembled WGS sequence"/>
</dbReference>
<protein>
    <submittedName>
        <fullName evidence="3">Chemotaxis protein CheW</fullName>
    </submittedName>
</protein>
<feature type="domain" description="CheW-like" evidence="2">
    <location>
        <begin position="411"/>
        <end position="563"/>
    </location>
</feature>
<feature type="domain" description="CheW-like" evidence="2">
    <location>
        <begin position="59"/>
        <end position="198"/>
    </location>
</feature>
<evidence type="ECO:0000259" key="2">
    <source>
        <dbReference type="PROSITE" id="PS50851"/>
    </source>
</evidence>
<evidence type="ECO:0000313" key="4">
    <source>
        <dbReference type="Proteomes" id="UP001365405"/>
    </source>
</evidence>
<evidence type="ECO:0000256" key="1">
    <source>
        <dbReference type="SAM" id="MobiDB-lite"/>
    </source>
</evidence>
<sequence>MTGYDVPAFDAGYPGDAVPVPPPGRTPATVLRAAGGAGGTGHAGDAGHVADTVLAQAVYEGCGGFMMGTLEVALPMGALREVVPLTPLHCVPSKAHGLIGAIDLRGVMLPVLDLRLTLCRNSNDARFPCVVIMVHEGRLLGLLADDVTGVFRVADGSFKRMHVSGGALPLLAGSLRRADDDRLVNLLSPQALATLPEMPMVEDPEPERSHHGSGAGQAQAAPTAVPMMLMRSGPLVLCIDAMAVHATLSAPVIERSVLAMGACRGVVPYQGERVPVVDLLEHLGLGRLPEGGMRELLLLHCGPGLVGLLMERVIDVVGVARDAVVPVPAFALPRPALFSGALPLDALPAALRDELRGAGGAAQCLVLDDTGLRQDEPLCALASTQTPVGQAQAAAVVGALGLTTGGDGALAARRAMVTFELAGEAAVPIEQLAEILPYRTADAAASPAGTGGGALVGLVVDRGRSIPVLDLPRLAAVGQLAPGIDASVLVVQAGEAWLGFAVPRLRAIEPADWEPSLPSHGLGEADALTHTLRSRTLAQVGQGAEQRMLRVLDLGAIAQALQSQRLAA</sequence>